<sequence>MIEITRENAERAPQLSAANLKSKASRVTNETSPLTIRIKSANKSDGHLSKQHDVISSTSPGRRVLNTLKRGLRWRTDEAGKEDVELSAVISEGEALYQEAEALRDARSQMNQQQVLPLSLKRKTAFAMGAVVILAGAGLCRRQFSQSGAKTAYEPASSAMADTFETANLFSTHSTPLDGEIKVARHVRRHLAIAQQVSTVLPYSGVSQKKLFDYSCQKEREALSFSDVLRNIANTLHSPIEMAGEEWQIVYDYEYLKKGCPKATDKIFLLNIMHYIDSISKTILHSFSDLIPLMILQNLIPPVLISIADRLEGKTMDFSLIIEINSEFLSVSQMISASLDLHSIKLLSSEQKDPIKDIIPDKLNIKNGGVFVEINGGEFKLNRDSGGVFIYDIEQKSLQLKKHYITYSREKKLWINGKKSIVMSPDNTSGGSVLDAGRRLLAYARNEASKQTSSVDFVISVLAKSGLVDEKTLDLFRNSINKSSSCLNYMEDTINVAELNQLLKIKTGQVVIFMKETGKDLYVKQTMLAMGNGLFSGVNNEVLATEFAHDGITLTAEQLGRFKNGDLISSEGNKFKVFAGTIKNTRLPFDKSYKDAVLNLENEAYSAGGIHAIGAVLSRTGDLSPELVSVMHEDILNKAPIYPYITADKLWLNNEEIETHIPPGGIIFLTNKPEENYESGIFALRLNDDEYFIPELFEPALKIGGRSTIYKKSELNHQIKERKFWVKPVSFNLQKTRTKALLGKDARFYSFGDFLRIRAHGGPRNINYKSPSEIVSIIKGLAKYKDIDLDKINSIEIESCFGASGFPSSGRIISSSMGKRVIAWRGKYRTTNDAESEAKVIYNPTPLTYLEKISAEVKDRNNIFIDKIKGVYFYLLNMIKEPPAPAPPRIKRNSRLFNLFLIDLGRLVLGKTDIESFIKNNALFYGHREGDITLIRDRLLAYPVKDALAFFELCMEVLYISHEATDYLDAYLSRPVSDEYYSLALTSPPPEVSKYETGFNKNVSMTALLDIAYALGISTENMYLSPKSWGQFGFQGDIFLNNKRNKFFEFRKEGFPSSHYWHYPADASDDENWLYAGRHPGTIDQPKHWYEYGKAGSVYYDVKHGYLILKTDGRPSDHQWHFPPGGQSDKRWEFITWQAGTFITPLAWNDKGAVGSVYYSDENEAFYILRIKGRPSTHGWHYPVEKKDNVYWIYAGKNRGTLDVPKQWYEYGKAGSVYFLVGWGYMSLITEGRPSDNNWVYPIVGDSNAYWAFICHEVGSFLSPKLPNVEGTSGEVYYCVQNQAFYILRKDGKPARQGWSFPAGKADDGNWIYAGENPGTPDLPKTWTEYGKSGSLYHQPGVGYFSLKTEGRPSDNNWQYPDSGKLSQRWKLISWERGSFNAPKSLNEQGKAGDVYYSDEHQSFYILKASGNPSLHGWLFPSNEHDDENWINAGRNKGTPDSPKTWDEYGRAGSLYHQPGYGYLTLKTEGRPASSGWRFTDGGQSDRHWKFISWDLGTFDAPKKQNLQGKAGEVYFSGESASFYILRNNKMPLTDDWYFPPGNMDNEHWFYAGKNRGTLESPKPWSEYGKAGSVYFQREYGYLTLKTEGRPPDEKWPFPPEGTSNEYWQFISWEVGSFNAPKQLTAGGVAGEVYYSEEHHLFYLLRNAGNPSDNGWSFPPGTADNENWICAGENRGTPESPKAWNEYGKVGSVYYHAGYGYLTLKTAGRPSEHNWSFPLSGTSNPHWNVISWLMGSFKNPKNQRVKGTIGEVYYNEKNQFLYILKREGTPADNGWHFPSGKTDNANWIYSGENHGTLESPKTWHEYGKAGAVYHTFKYGYLVLLTEGRPADNKWYFPPEGQSDSHWKFISWEAGSFTAPKRLTEEGVAGEVYYSDENRTFYILRKAGNPASHGWHLPADEEDDANWIYAGKHKGTLHSPKPWEEYGKVGSVYYQTGHGFLVLKTAGCPADYQWPFPEPGKSNQHWKFISFKAGAYTAPKRPTDAGVAGEVYYCFDNHLFYILRKEGTPSLNGWTFPDGAKDNWNWLYGGENKGTLAYPKNWNEYGKVGSVYYKAGYGYHILQTEGSPSTHKWYFPPHGESNDHWTHTERW</sequence>
<evidence type="ECO:0000313" key="2">
    <source>
        <dbReference type="Proteomes" id="UP001058553"/>
    </source>
</evidence>
<proteinExistence type="predicted"/>
<dbReference type="Proteomes" id="UP001058553">
    <property type="component" value="Chromosome"/>
</dbReference>
<name>A0ABY5X955_ERWPY</name>
<keyword evidence="2" id="KW-1185">Reference proteome</keyword>
<dbReference type="EMBL" id="CP103445">
    <property type="protein sequence ID" value="UWS33662.1"/>
    <property type="molecule type" value="Genomic_DNA"/>
</dbReference>
<reference evidence="1" key="1">
    <citation type="submission" date="2022-07" db="EMBL/GenBank/DDBJ databases">
        <title>Genetic diversity of Erwinia pyrifoliae.</title>
        <authorList>
            <person name="Park D.S."/>
            <person name="Ham H."/>
        </authorList>
    </citation>
    <scope>NUCLEOTIDE SEQUENCE</scope>
    <source>
        <strain evidence="1">CP201486</strain>
    </source>
</reference>
<accession>A0ABY5X955</accession>
<dbReference type="Gene3D" id="3.30.160.280">
    <property type="match status" value="9"/>
</dbReference>
<organism evidence="1 2">
    <name type="scientific">Erwinia pyrifoliae</name>
    <dbReference type="NCBI Taxonomy" id="79967"/>
    <lineage>
        <taxon>Bacteria</taxon>
        <taxon>Pseudomonadati</taxon>
        <taxon>Pseudomonadota</taxon>
        <taxon>Gammaproteobacteria</taxon>
        <taxon>Enterobacterales</taxon>
        <taxon>Erwiniaceae</taxon>
        <taxon>Erwinia</taxon>
    </lineage>
</organism>
<gene>
    <name evidence="1" type="ORF">NYP84_19280</name>
</gene>
<protein>
    <submittedName>
        <fullName evidence="1">Glucosyltransferase</fullName>
    </submittedName>
</protein>
<dbReference type="RefSeq" id="WP_259826004.1">
    <property type="nucleotide sequence ID" value="NZ_CP103445.1"/>
</dbReference>
<evidence type="ECO:0000313" key="1">
    <source>
        <dbReference type="EMBL" id="UWS33662.1"/>
    </source>
</evidence>